<dbReference type="Gene3D" id="3.60.21.70">
    <property type="entry name" value="PhoD-like phosphatase"/>
    <property type="match status" value="1"/>
</dbReference>
<dbReference type="EMBL" id="JABBFV010000001">
    <property type="protein sequence ID" value="NML08646.1"/>
    <property type="molecule type" value="Genomic_DNA"/>
</dbReference>
<dbReference type="Proteomes" id="UP000519023">
    <property type="component" value="Unassembled WGS sequence"/>
</dbReference>
<name>A0A7X9WRM8_9SPHN</name>
<gene>
    <name evidence="3" type="ORF">HHL08_00545</name>
</gene>
<dbReference type="PANTHER" id="PTHR43606:SF2">
    <property type="entry name" value="ALKALINE PHOSPHATASE FAMILY PROTEIN (AFU_ORTHOLOGUE AFUA_5G03860)"/>
    <property type="match status" value="1"/>
</dbReference>
<feature type="domain" description="PhoD-like phosphatase metallophosphatase" evidence="1">
    <location>
        <begin position="111"/>
        <end position="442"/>
    </location>
</feature>
<comment type="caution">
    <text evidence="3">The sequence shown here is derived from an EMBL/GenBank/DDBJ whole genome shotgun (WGS) entry which is preliminary data.</text>
</comment>
<keyword evidence="4" id="KW-1185">Reference proteome</keyword>
<dbReference type="InterPro" id="IPR029052">
    <property type="entry name" value="Metallo-depent_PP-like"/>
</dbReference>
<evidence type="ECO:0000259" key="2">
    <source>
        <dbReference type="Pfam" id="PF16655"/>
    </source>
</evidence>
<feature type="domain" description="Phospholipase D N-terminal" evidence="2">
    <location>
        <begin position="7"/>
        <end position="100"/>
    </location>
</feature>
<dbReference type="InterPro" id="IPR018946">
    <property type="entry name" value="PhoD-like_MPP"/>
</dbReference>
<dbReference type="InterPro" id="IPR052900">
    <property type="entry name" value="Phospholipid_Metab_Enz"/>
</dbReference>
<reference evidence="3 4" key="1">
    <citation type="submission" date="2020-04" db="EMBL/GenBank/DDBJ databases">
        <title>Sphingobium sp. AR-3-1 isolated from Arctic soil.</title>
        <authorList>
            <person name="Dahal R.H."/>
            <person name="Chaudhary D.K."/>
        </authorList>
    </citation>
    <scope>NUCLEOTIDE SEQUENCE [LARGE SCALE GENOMIC DNA]</scope>
    <source>
        <strain evidence="3 4">AR-3-1</strain>
    </source>
</reference>
<evidence type="ECO:0000313" key="3">
    <source>
        <dbReference type="EMBL" id="NML08646.1"/>
    </source>
</evidence>
<dbReference type="AlphaFoldDB" id="A0A7X9WRM8"/>
<accession>A0A7X9WRM8</accession>
<dbReference type="Gene3D" id="2.60.40.380">
    <property type="entry name" value="Purple acid phosphatase-like, N-terminal"/>
    <property type="match status" value="1"/>
</dbReference>
<dbReference type="SUPFAM" id="SSF56300">
    <property type="entry name" value="Metallo-dependent phosphatases"/>
    <property type="match status" value="1"/>
</dbReference>
<organism evidence="3 4">
    <name type="scientific">Sphingobium psychrophilum</name>
    <dbReference type="NCBI Taxonomy" id="2728834"/>
    <lineage>
        <taxon>Bacteria</taxon>
        <taxon>Pseudomonadati</taxon>
        <taxon>Pseudomonadota</taxon>
        <taxon>Alphaproteobacteria</taxon>
        <taxon>Sphingomonadales</taxon>
        <taxon>Sphingomonadaceae</taxon>
        <taxon>Sphingobium</taxon>
    </lineage>
</organism>
<dbReference type="RefSeq" id="WP_169570482.1">
    <property type="nucleotide sequence ID" value="NZ_JABBFV010000001.1"/>
</dbReference>
<dbReference type="InterPro" id="IPR038607">
    <property type="entry name" value="PhoD-like_sf"/>
</dbReference>
<dbReference type="Pfam" id="PF16655">
    <property type="entry name" value="PhoD_N"/>
    <property type="match status" value="1"/>
</dbReference>
<dbReference type="InterPro" id="IPR032093">
    <property type="entry name" value="PhoD_N"/>
</dbReference>
<sequence>MTDPFALGVASGDPGLDGFVLWTRLIGADFQPLLAHAVAISYDIATDAMFRKIIRTGRTVAHPEHAHAVHVEATGLPSGRPYWYRFHALGATSPVGRAVTVPRSADRLRIALTSCQHWEQAQFGVYRDLVAVQPDIILQVGDYIYEQSYAGQPKVREFGAPEPKDLAGYRQRHALYKTDPHLQAAHRAAPWIVTWDDHEVLNDYANLANRDALPPEIFALRRAAAYQAYFEHMPIRPSLWLGRAAPRLYRAVDWADLMSLSVLDTRQYRSAPPCAAPNLARNIVISDCAEARAPERTILGAAQEKWLAGRLASERCPWTLIAQQVFFAPLCLDEACTSSFSDQWDGYAANRDRVLTGLAQPAVRNPVVLSGDVHSFWVNDLNDVDGKAVGTEIVTSALAAASPPPGRFNDVKTNNPHIRLSDVDHAGYVLIDISASVLTADFRAIADRTKADSPVSSVAQFTIETDRRALQNL</sequence>
<dbReference type="Pfam" id="PF09423">
    <property type="entry name" value="PhoD"/>
    <property type="match status" value="1"/>
</dbReference>
<dbReference type="PANTHER" id="PTHR43606">
    <property type="entry name" value="PHOSPHATASE, PUTATIVE (AFU_ORTHOLOGUE AFUA_6G08710)-RELATED"/>
    <property type="match status" value="1"/>
</dbReference>
<protein>
    <submittedName>
        <fullName evidence="3">Alkaline phosphatase</fullName>
    </submittedName>
</protein>
<evidence type="ECO:0000259" key="1">
    <source>
        <dbReference type="Pfam" id="PF09423"/>
    </source>
</evidence>
<proteinExistence type="predicted"/>
<evidence type="ECO:0000313" key="4">
    <source>
        <dbReference type="Proteomes" id="UP000519023"/>
    </source>
</evidence>
<dbReference type="CDD" id="cd07389">
    <property type="entry name" value="MPP_PhoD"/>
    <property type="match status" value="1"/>
</dbReference>